<evidence type="ECO:0000256" key="1">
    <source>
        <dbReference type="SAM" id="MobiDB-lite"/>
    </source>
</evidence>
<dbReference type="AlphaFoldDB" id="A0A8H6YZI7"/>
<accession>A0A8H6YZI7</accession>
<dbReference type="OrthoDB" id="5133123at2759"/>
<gene>
    <name evidence="2" type="ORF">MSAN_00974300</name>
</gene>
<evidence type="ECO:0000313" key="2">
    <source>
        <dbReference type="EMBL" id="KAF7367146.1"/>
    </source>
</evidence>
<evidence type="ECO:0000313" key="3">
    <source>
        <dbReference type="Proteomes" id="UP000623467"/>
    </source>
</evidence>
<protein>
    <submittedName>
        <fullName evidence="2">Uncharacterized protein</fullName>
    </submittedName>
</protein>
<reference evidence="2" key="1">
    <citation type="submission" date="2020-05" db="EMBL/GenBank/DDBJ databases">
        <title>Mycena genomes resolve the evolution of fungal bioluminescence.</title>
        <authorList>
            <person name="Tsai I.J."/>
        </authorList>
    </citation>
    <scope>NUCLEOTIDE SEQUENCE</scope>
    <source>
        <strain evidence="2">160909Yilan</strain>
    </source>
</reference>
<organism evidence="2 3">
    <name type="scientific">Mycena sanguinolenta</name>
    <dbReference type="NCBI Taxonomy" id="230812"/>
    <lineage>
        <taxon>Eukaryota</taxon>
        <taxon>Fungi</taxon>
        <taxon>Dikarya</taxon>
        <taxon>Basidiomycota</taxon>
        <taxon>Agaricomycotina</taxon>
        <taxon>Agaricomycetes</taxon>
        <taxon>Agaricomycetidae</taxon>
        <taxon>Agaricales</taxon>
        <taxon>Marasmiineae</taxon>
        <taxon>Mycenaceae</taxon>
        <taxon>Mycena</taxon>
    </lineage>
</organism>
<feature type="region of interest" description="Disordered" evidence="1">
    <location>
        <begin position="293"/>
        <end position="320"/>
    </location>
</feature>
<comment type="caution">
    <text evidence="2">The sequence shown here is derived from an EMBL/GenBank/DDBJ whole genome shotgun (WGS) entry which is preliminary data.</text>
</comment>
<dbReference type="EMBL" id="JACAZH010000006">
    <property type="protein sequence ID" value="KAF7367146.1"/>
    <property type="molecule type" value="Genomic_DNA"/>
</dbReference>
<proteinExistence type="predicted"/>
<dbReference type="Proteomes" id="UP000623467">
    <property type="component" value="Unassembled WGS sequence"/>
</dbReference>
<name>A0A8H6YZI7_9AGAR</name>
<sequence>MGYDAYMSYDAYDMDPEYVIEVCGAAVNAYIEDLLEAEHTKENILPKGLEWHGMVINPRSATVGAQDPPPSSVPILQQPVAMHPHVGCFAILAVIMQLSQLSLGAWTPGKAAQINFYTGDSNDCGEYNGEATCWWTSSPLVGTSGNTTAAECFRLSMPGNTTGINITMMWGETTTSDTAEPAQATGWCTVWDDQCTGHEGSVAYTPTGWEEPPGGSLSVEKREMLHRHNNHHPSFDSSLVGFGFDYYHLGCLSLNAATTNQSYPNKIPLLLYNRRGYNWCCFIRCGRHPTGLSYQAPRSRNTGDDSPIPDDVETTRSRGTERVLSASNFGEINEERGEHAARPSATLCDFGGNGLATIL</sequence>
<keyword evidence="3" id="KW-1185">Reference proteome</keyword>